<dbReference type="SUPFAM" id="SSF53448">
    <property type="entry name" value="Nucleotide-diphospho-sugar transferases"/>
    <property type="match status" value="1"/>
</dbReference>
<dbReference type="EMBL" id="QFYQ01000001">
    <property type="protein sequence ID" value="RAK53212.1"/>
    <property type="molecule type" value="Genomic_DNA"/>
</dbReference>
<proteinExistence type="predicted"/>
<evidence type="ECO:0000313" key="1">
    <source>
        <dbReference type="EMBL" id="RAK53212.1"/>
    </source>
</evidence>
<gene>
    <name evidence="1" type="ORF">DJ017_01045</name>
</gene>
<dbReference type="PANTHER" id="PTHR31834:SF1">
    <property type="entry name" value="INITIATION-SPECIFIC ALPHA-1,6-MANNOSYLTRANSFERASE"/>
    <property type="match status" value="1"/>
</dbReference>
<protein>
    <submittedName>
        <fullName evidence="1">Glycosyltransferase</fullName>
    </submittedName>
</protein>
<sequence length="304" mass="33740">MHLTRDDACAPRPAARKPRVAAPLFAAAEGLPKIIHQTFHTRALPVELGEAMGAIQRGNPDWEHRFYDDVTARDFIADSYGPAILAYYDAINPKYRAARADLFRYLVVYRSGGVYLDIKSLPTRPLSEVIRPDDRYLISQWRNGPGEAFCDWGLHAELARVPGGEFQQWYIAASPGHPFLRAVIERVLRNLRTYNPGLHGVGQLGVLRVTGPIAYTLAIHPLLARHPHRRVDAHRDLAFEYSIYGKEGHKGALGVHYSELDEPLTPVGAVTQATARVIGSLKRLRRAALRRDQAAAPSPAQGPA</sequence>
<organism evidence="1 2">
    <name type="scientific">Phenylobacterium soli</name>
    <dbReference type="NCBI Taxonomy" id="2170551"/>
    <lineage>
        <taxon>Bacteria</taxon>
        <taxon>Pseudomonadati</taxon>
        <taxon>Pseudomonadota</taxon>
        <taxon>Alphaproteobacteria</taxon>
        <taxon>Caulobacterales</taxon>
        <taxon>Caulobacteraceae</taxon>
        <taxon>Phenylobacterium</taxon>
    </lineage>
</organism>
<comment type="caution">
    <text evidence="1">The sequence shown here is derived from an EMBL/GenBank/DDBJ whole genome shotgun (WGS) entry which is preliminary data.</text>
</comment>
<dbReference type="GO" id="GO:0006487">
    <property type="term" value="P:protein N-linked glycosylation"/>
    <property type="evidence" value="ECO:0007669"/>
    <property type="project" value="TreeGrafter"/>
</dbReference>
<dbReference type="AlphaFoldDB" id="A0A328AEI9"/>
<dbReference type="InterPro" id="IPR029044">
    <property type="entry name" value="Nucleotide-diphossugar_trans"/>
</dbReference>
<dbReference type="PANTHER" id="PTHR31834">
    <property type="entry name" value="INITIATION-SPECIFIC ALPHA-1,6-MANNOSYLTRANSFERASE"/>
    <property type="match status" value="1"/>
</dbReference>
<accession>A0A328AEI9</accession>
<dbReference type="Pfam" id="PF04488">
    <property type="entry name" value="Gly_transf_sug"/>
    <property type="match status" value="1"/>
</dbReference>
<dbReference type="OrthoDB" id="277808at2"/>
<name>A0A328AEI9_9CAUL</name>
<dbReference type="Proteomes" id="UP000249254">
    <property type="component" value="Unassembled WGS sequence"/>
</dbReference>
<dbReference type="InterPro" id="IPR039367">
    <property type="entry name" value="Och1-like"/>
</dbReference>
<reference evidence="2" key="1">
    <citation type="submission" date="2018-05" db="EMBL/GenBank/DDBJ databases">
        <authorList>
            <person name="Li X."/>
        </authorList>
    </citation>
    <scope>NUCLEOTIDE SEQUENCE [LARGE SCALE GENOMIC DNA]</scope>
    <source>
        <strain evidence="2">LX32</strain>
    </source>
</reference>
<evidence type="ECO:0000313" key="2">
    <source>
        <dbReference type="Proteomes" id="UP000249254"/>
    </source>
</evidence>
<keyword evidence="2" id="KW-1185">Reference proteome</keyword>
<keyword evidence="1" id="KW-0808">Transferase</keyword>
<dbReference type="Gene3D" id="3.90.550.20">
    <property type="match status" value="1"/>
</dbReference>
<dbReference type="InterPro" id="IPR007577">
    <property type="entry name" value="GlycoTrfase_DXD_sugar-bd_CS"/>
</dbReference>
<dbReference type="RefSeq" id="WP_111526964.1">
    <property type="nucleotide sequence ID" value="NZ_JBHRSG010000001.1"/>
</dbReference>
<dbReference type="GO" id="GO:0000009">
    <property type="term" value="F:alpha-1,6-mannosyltransferase activity"/>
    <property type="evidence" value="ECO:0007669"/>
    <property type="project" value="InterPro"/>
</dbReference>